<dbReference type="Pfam" id="PF10609">
    <property type="entry name" value="ParA"/>
    <property type="match status" value="1"/>
</dbReference>
<dbReference type="GO" id="GO:0140663">
    <property type="term" value="F:ATP-dependent FeS chaperone activity"/>
    <property type="evidence" value="ECO:0007669"/>
    <property type="project" value="InterPro"/>
</dbReference>
<dbReference type="Proteomes" id="UP000634136">
    <property type="component" value="Unassembled WGS sequence"/>
</dbReference>
<evidence type="ECO:0000256" key="3">
    <source>
        <dbReference type="ARBA" id="ARBA00022485"/>
    </source>
</evidence>
<dbReference type="GO" id="GO:0016226">
    <property type="term" value="P:iron-sulfur cluster assembly"/>
    <property type="evidence" value="ECO:0007669"/>
    <property type="project" value="InterPro"/>
</dbReference>
<evidence type="ECO:0000256" key="4">
    <source>
        <dbReference type="ARBA" id="ARBA00022723"/>
    </source>
</evidence>
<keyword evidence="10" id="KW-0496">Mitochondrion</keyword>
<keyword evidence="8" id="KW-0408">Iron</keyword>
<protein>
    <recommendedName>
        <fullName evidence="12">Nucleotide-binding protein-like</fullName>
    </recommendedName>
</protein>
<evidence type="ECO:0000256" key="8">
    <source>
        <dbReference type="ARBA" id="ARBA00023004"/>
    </source>
</evidence>
<evidence type="ECO:0000256" key="10">
    <source>
        <dbReference type="ARBA" id="ARBA00023128"/>
    </source>
</evidence>
<dbReference type="FunFam" id="3.40.50.300:FF:000709">
    <property type="entry name" value="Iron-sulfur protein NUBPL isoform X1"/>
    <property type="match status" value="1"/>
</dbReference>
<evidence type="ECO:0000256" key="5">
    <source>
        <dbReference type="ARBA" id="ARBA00022741"/>
    </source>
</evidence>
<accession>A0A835CI68</accession>
<proteinExistence type="inferred from homology"/>
<keyword evidence="4" id="KW-0479">Metal-binding</keyword>
<dbReference type="InterPro" id="IPR044304">
    <property type="entry name" value="NUBPL-like"/>
</dbReference>
<sequence>MREVFGALRRIGSVRNYAKHLRIDGVRDTIAVASGKGGVGKTTTSGISLLHLLITLLVNLAVALASKCKLKVGLLDADVYGPNIPTMMNINRKPEVTAEKKMIPVENYGIKCMSMGFLVEKDAPIVWRGPMVANALEKMTRGVDWGNLDILVVDMPPGTGDVQIAMSQNLQLSGAVIVSTPQDVALMDARRGVNMFNKVDVPILGMVENMSCFKCPHCSEPSYIFGKGGTHRTAAEMGLEFLGEIPLVVEIREACDQGDPIVLSSPDSAVSKAYGDVAQRVFQKLKEQPAQPQIIL</sequence>
<keyword evidence="9" id="KW-0411">Iron-sulfur</keyword>
<name>A0A835CI68_9FABA</name>
<dbReference type="InterPro" id="IPR027417">
    <property type="entry name" value="P-loop_NTPase"/>
</dbReference>
<comment type="subcellular location">
    <subcellularLocation>
        <location evidence="2">Mitochondrion</location>
    </subcellularLocation>
</comment>
<evidence type="ECO:0000256" key="2">
    <source>
        <dbReference type="ARBA" id="ARBA00004173"/>
    </source>
</evidence>
<evidence type="ECO:0000313" key="13">
    <source>
        <dbReference type="EMBL" id="KAF7842266.1"/>
    </source>
</evidence>
<evidence type="ECO:0000256" key="9">
    <source>
        <dbReference type="ARBA" id="ARBA00023014"/>
    </source>
</evidence>
<dbReference type="InterPro" id="IPR019591">
    <property type="entry name" value="Mrp/NBP35_ATP-bd"/>
</dbReference>
<comment type="similarity">
    <text evidence="11">Belongs to the Mrp/NBP35 ATP-binding proteins family.</text>
</comment>
<dbReference type="SUPFAM" id="SSF52540">
    <property type="entry name" value="P-loop containing nucleoside triphosphate hydrolases"/>
    <property type="match status" value="1"/>
</dbReference>
<dbReference type="PANTHER" id="PTHR42961">
    <property type="entry name" value="IRON-SULFUR PROTEIN NUBPL"/>
    <property type="match status" value="1"/>
</dbReference>
<evidence type="ECO:0000256" key="12">
    <source>
        <dbReference type="ARBA" id="ARBA00081370"/>
    </source>
</evidence>
<evidence type="ECO:0000256" key="1">
    <source>
        <dbReference type="ARBA" id="ARBA00001966"/>
    </source>
</evidence>
<gene>
    <name evidence="13" type="ORF">G2W53_004564</name>
</gene>
<dbReference type="GO" id="GO:0051539">
    <property type="term" value="F:4 iron, 4 sulfur cluster binding"/>
    <property type="evidence" value="ECO:0007669"/>
    <property type="project" value="UniProtKB-KW"/>
</dbReference>
<keyword evidence="3" id="KW-0004">4Fe-4S</keyword>
<organism evidence="13 14">
    <name type="scientific">Senna tora</name>
    <dbReference type="NCBI Taxonomy" id="362788"/>
    <lineage>
        <taxon>Eukaryota</taxon>
        <taxon>Viridiplantae</taxon>
        <taxon>Streptophyta</taxon>
        <taxon>Embryophyta</taxon>
        <taxon>Tracheophyta</taxon>
        <taxon>Spermatophyta</taxon>
        <taxon>Magnoliopsida</taxon>
        <taxon>eudicotyledons</taxon>
        <taxon>Gunneridae</taxon>
        <taxon>Pentapetalae</taxon>
        <taxon>rosids</taxon>
        <taxon>fabids</taxon>
        <taxon>Fabales</taxon>
        <taxon>Fabaceae</taxon>
        <taxon>Caesalpinioideae</taxon>
        <taxon>Cassia clade</taxon>
        <taxon>Senna</taxon>
    </lineage>
</organism>
<dbReference type="AlphaFoldDB" id="A0A835CI68"/>
<dbReference type="GO" id="GO:0005759">
    <property type="term" value="C:mitochondrial matrix"/>
    <property type="evidence" value="ECO:0007669"/>
    <property type="project" value="UniProtKB-ARBA"/>
</dbReference>
<keyword evidence="6" id="KW-0067">ATP-binding</keyword>
<keyword evidence="14" id="KW-1185">Reference proteome</keyword>
<keyword evidence="7" id="KW-0809">Transit peptide</keyword>
<dbReference type="EMBL" id="JAAIUW010000002">
    <property type="protein sequence ID" value="KAF7842266.1"/>
    <property type="molecule type" value="Genomic_DNA"/>
</dbReference>
<dbReference type="PANTHER" id="PTHR42961:SF2">
    <property type="entry name" value="IRON-SULFUR PROTEIN NUBPL"/>
    <property type="match status" value="1"/>
</dbReference>
<evidence type="ECO:0000256" key="11">
    <source>
        <dbReference type="ARBA" id="ARBA00024036"/>
    </source>
</evidence>
<evidence type="ECO:0000256" key="7">
    <source>
        <dbReference type="ARBA" id="ARBA00022946"/>
    </source>
</evidence>
<comment type="caution">
    <text evidence="13">The sequence shown here is derived from an EMBL/GenBank/DDBJ whole genome shotgun (WGS) entry which is preliminary data.</text>
</comment>
<dbReference type="GO" id="GO:0046872">
    <property type="term" value="F:metal ion binding"/>
    <property type="evidence" value="ECO:0007669"/>
    <property type="project" value="UniProtKB-KW"/>
</dbReference>
<dbReference type="CDD" id="cd02037">
    <property type="entry name" value="Mrp_NBP35"/>
    <property type="match status" value="1"/>
</dbReference>
<evidence type="ECO:0000313" key="14">
    <source>
        <dbReference type="Proteomes" id="UP000634136"/>
    </source>
</evidence>
<dbReference type="OrthoDB" id="1741334at2759"/>
<keyword evidence="5" id="KW-0547">Nucleotide-binding</keyword>
<dbReference type="InterPro" id="IPR033756">
    <property type="entry name" value="YlxH/NBP35"/>
</dbReference>
<reference evidence="13" key="1">
    <citation type="submission" date="2020-09" db="EMBL/GenBank/DDBJ databases">
        <title>Genome-Enabled Discovery of Anthraquinone Biosynthesis in Senna tora.</title>
        <authorList>
            <person name="Kang S.-H."/>
            <person name="Pandey R.P."/>
            <person name="Lee C.-M."/>
            <person name="Sim J.-S."/>
            <person name="Jeong J.-T."/>
            <person name="Choi B.-S."/>
            <person name="Jung M."/>
            <person name="Ginzburg D."/>
            <person name="Zhao K."/>
            <person name="Won S.Y."/>
            <person name="Oh T.-J."/>
            <person name="Yu Y."/>
            <person name="Kim N.-H."/>
            <person name="Lee O.R."/>
            <person name="Lee T.-H."/>
            <person name="Bashyal P."/>
            <person name="Kim T.-S."/>
            <person name="Lee W.-H."/>
            <person name="Kawkins C."/>
            <person name="Kim C.-K."/>
            <person name="Kim J.S."/>
            <person name="Ahn B.O."/>
            <person name="Rhee S.Y."/>
            <person name="Sohng J.K."/>
        </authorList>
    </citation>
    <scope>NUCLEOTIDE SEQUENCE</scope>
    <source>
        <tissue evidence="13">Leaf</tissue>
    </source>
</reference>
<comment type="cofactor">
    <cofactor evidence="1">
        <name>[4Fe-4S] cluster</name>
        <dbReference type="ChEBI" id="CHEBI:49883"/>
    </cofactor>
</comment>
<dbReference type="Gene3D" id="3.40.50.300">
    <property type="entry name" value="P-loop containing nucleotide triphosphate hydrolases"/>
    <property type="match status" value="1"/>
</dbReference>
<dbReference type="HAMAP" id="MF_02040">
    <property type="entry name" value="Mrp_NBP35"/>
    <property type="match status" value="1"/>
</dbReference>
<dbReference type="GO" id="GO:0032981">
    <property type="term" value="P:mitochondrial respiratory chain complex I assembly"/>
    <property type="evidence" value="ECO:0007669"/>
    <property type="project" value="TreeGrafter"/>
</dbReference>
<evidence type="ECO:0000256" key="6">
    <source>
        <dbReference type="ARBA" id="ARBA00022840"/>
    </source>
</evidence>
<dbReference type="GO" id="GO:0005524">
    <property type="term" value="F:ATP binding"/>
    <property type="evidence" value="ECO:0007669"/>
    <property type="project" value="UniProtKB-KW"/>
</dbReference>